<sequence>MSNLDLPTSLSYFRKSPAKQYILQYESPTKVGQRDTYYSKSPLTAEARQLNNYYDLKNTMELRYQGDLDKWKSRAQESELRKDILEKENLRLIEELNFWKTKNYTAEREKDLEVQLKDQLAKSQADILRRSVDVQQDLLQVEIESLRNQLHEKMKEVDEWKSLYFNQELRVSGVKQTSEQQLRIYEAQLNNILKDIQSKIDEADDLHRRNSTLLTVPSKLASAKKEVKDIRSLLDMKYDESEKLKQDMTKSQIENYSIRKNELKLREQEQNLLAQIETIQRNRNTHELKNLEEQQADREHNEMLEKLKDDHQRAKEALDAKKLTYSQLIVEKEKNLDDLRSNLEDVKRRINKTRERELSNKKEANDWRVRQKSIDILKEEEVKKIHQEREKSIEVLKNSHHSEREVLEGRINHLRSDLNQKEERIRDTSNNLARSRLARNNAEIEKRALEADIERKRLLAEEAERKRLLELEVQEQIHKRDIDVLRNSHNFEKQKLEEQEKTLNYVLDAKQKEALEQKERARNYLISASEAERKEREKSIEAELWKNTYTRTEREKSIEVEVAKDLRRSQIEALKRSHDYEMIQQERNTAVLRNVLDSKQYEVRNLRDSHSNIVHELINTSQDAKRANLEAQIWRNHANSQERDRHTALITRDIVQSQELDSLRRSQLAESQYLRQEINNLANVIDHKAREAADWRENYNRLYNSQYRR</sequence>
<feature type="coiled-coil region" evidence="1">
    <location>
        <begin position="404"/>
        <end position="513"/>
    </location>
</feature>
<keyword evidence="1" id="KW-0175">Coiled coil</keyword>
<organism evidence="2">
    <name type="scientific">Tetrahymena thermophila</name>
    <dbReference type="NCBI Taxonomy" id="5911"/>
    <lineage>
        <taxon>Eukaryota</taxon>
        <taxon>Sar</taxon>
        <taxon>Alveolata</taxon>
        <taxon>Ciliophora</taxon>
        <taxon>Intramacronucleata</taxon>
        <taxon>Oligohymenophorea</taxon>
        <taxon>Hymenostomatida</taxon>
        <taxon>Tetrahymenina</taxon>
        <taxon>Tetrahymenidae</taxon>
        <taxon>Tetrahymena</taxon>
    </lineage>
</organism>
<dbReference type="EMBL" id="AJ276470">
    <property type="protein sequence ID" value="CAC07818.1"/>
    <property type="molecule type" value="mRNA"/>
</dbReference>
<evidence type="ECO:0000313" key="2">
    <source>
        <dbReference type="EMBL" id="CAC07818.1"/>
    </source>
</evidence>
<name>Q9GRG1_TETTH</name>
<proteinExistence type="evidence at transcript level"/>
<feature type="coiled-coil region" evidence="1">
    <location>
        <begin position="262"/>
        <end position="356"/>
    </location>
</feature>
<protein>
    <submittedName>
        <fullName evidence="2">Tetrin A protein</fullName>
    </submittedName>
</protein>
<evidence type="ECO:0000256" key="1">
    <source>
        <dbReference type="SAM" id="Coils"/>
    </source>
</evidence>
<feature type="coiled-coil region" evidence="1">
    <location>
        <begin position="68"/>
        <end position="102"/>
    </location>
</feature>
<feature type="coiled-coil region" evidence="1">
    <location>
        <begin position="136"/>
        <end position="206"/>
    </location>
</feature>
<dbReference type="AlphaFoldDB" id="Q9GRG1"/>
<reference evidence="2" key="1">
    <citation type="journal article" date="2000" name="Protist">
        <title>The cDNA sequences of three tetrins, the structural proteins of the Tetrahymena oral filaments, show that they are novel cytoskeletal proteins.</title>
        <authorList>
            <person name="Brimmer A."/>
            <person name="Weber K."/>
        </authorList>
    </citation>
    <scope>NUCLEOTIDE SEQUENCE</scope>
    <source>
        <strain evidence="2">SB281</strain>
        <tissue evidence="2">Whole</tissue>
    </source>
</reference>
<accession>Q9GRG1</accession>